<organism evidence="2">
    <name type="scientific">viral metagenome</name>
    <dbReference type="NCBI Taxonomy" id="1070528"/>
    <lineage>
        <taxon>unclassified sequences</taxon>
        <taxon>metagenomes</taxon>
        <taxon>organismal metagenomes</taxon>
    </lineage>
</organism>
<name>A0A6C0LDG1_9ZZZZ</name>
<sequence>MNRAITIRYISVLLVLLSAIVAVADCYINSFVSMSSQGSQGTQGSPISSNTRKKNIVKKGNTYHRKFANENEKYLYGNYLVTLRKFKRTINYNKIFNNMTEQTKEVAGAGGDSRDIKGIADDIYFNIKNNTIINNDQYIAKSISLANIKIDVSTVKYIQISTKNDTITIELDKNNDNSKNTDSGFINYDLGKIDSLISAISILMNLLNIH</sequence>
<dbReference type="AlphaFoldDB" id="A0A6C0LDG1"/>
<accession>A0A6C0LDG1</accession>
<dbReference type="EMBL" id="MN740460">
    <property type="protein sequence ID" value="QHU27674.1"/>
    <property type="molecule type" value="Genomic_DNA"/>
</dbReference>
<protein>
    <submittedName>
        <fullName evidence="2">Uncharacterized protein</fullName>
    </submittedName>
</protein>
<reference evidence="2" key="1">
    <citation type="journal article" date="2020" name="Nature">
        <title>Giant virus diversity and host interactions through global metagenomics.</title>
        <authorList>
            <person name="Schulz F."/>
            <person name="Roux S."/>
            <person name="Paez-Espino D."/>
            <person name="Jungbluth S."/>
            <person name="Walsh D.A."/>
            <person name="Denef V.J."/>
            <person name="McMahon K.D."/>
            <person name="Konstantinidis K.T."/>
            <person name="Eloe-Fadrosh E.A."/>
            <person name="Kyrpides N.C."/>
            <person name="Woyke T."/>
        </authorList>
    </citation>
    <scope>NUCLEOTIDE SEQUENCE</scope>
    <source>
        <strain evidence="2">GVMAG-M-3300027769-26</strain>
    </source>
</reference>
<evidence type="ECO:0000313" key="2">
    <source>
        <dbReference type="EMBL" id="QHU27674.1"/>
    </source>
</evidence>
<proteinExistence type="predicted"/>
<feature type="compositionally biased region" description="Low complexity" evidence="1">
    <location>
        <begin position="35"/>
        <end position="49"/>
    </location>
</feature>
<feature type="region of interest" description="Disordered" evidence="1">
    <location>
        <begin position="35"/>
        <end position="55"/>
    </location>
</feature>
<evidence type="ECO:0000256" key="1">
    <source>
        <dbReference type="SAM" id="MobiDB-lite"/>
    </source>
</evidence>